<keyword evidence="2" id="KW-1185">Reference proteome</keyword>
<evidence type="ECO:0000313" key="1">
    <source>
        <dbReference type="EMBL" id="SMG57831.1"/>
    </source>
</evidence>
<comment type="caution">
    <text evidence="1">The sequence shown here is derived from an EMBL/GenBank/DDBJ whole genome shotgun (WGS) entry which is preliminary data.</text>
</comment>
<dbReference type="Proteomes" id="UP000193566">
    <property type="component" value="Unassembled WGS sequence"/>
</dbReference>
<organism evidence="1 2">
    <name type="scientific">Rhodococcus rhodochrous J3</name>
    <dbReference type="NCBI Taxonomy" id="903528"/>
    <lineage>
        <taxon>Bacteria</taxon>
        <taxon>Bacillati</taxon>
        <taxon>Actinomycetota</taxon>
        <taxon>Actinomycetes</taxon>
        <taxon>Mycobacteriales</taxon>
        <taxon>Nocardiaceae</taxon>
        <taxon>Rhodococcus</taxon>
    </lineage>
</organism>
<proteinExistence type="predicted"/>
<protein>
    <submittedName>
        <fullName evidence="1">Uncharacterized protein</fullName>
    </submittedName>
</protein>
<reference evidence="1 2" key="1">
    <citation type="submission" date="2017-04" db="EMBL/GenBank/DDBJ databases">
        <authorList>
            <person name="Varghese N."/>
            <person name="Submissions S."/>
        </authorList>
    </citation>
    <scope>NUCLEOTIDE SEQUENCE [LARGE SCALE GENOMIC DNA]</scope>
    <source>
        <strain evidence="1 2">J3</strain>
    </source>
</reference>
<name>A0ABY1MI86_RHORH</name>
<sequence>MVLVEARKRMFGFIGRLLAGALARWTLDKMFEQLVSI</sequence>
<gene>
    <name evidence="1" type="ORF">SAMN02745947_05136</name>
</gene>
<dbReference type="EMBL" id="FXAV01000026">
    <property type="protein sequence ID" value="SMG57831.1"/>
    <property type="molecule type" value="Genomic_DNA"/>
</dbReference>
<accession>A0ABY1MI86</accession>
<evidence type="ECO:0000313" key="2">
    <source>
        <dbReference type="Proteomes" id="UP000193566"/>
    </source>
</evidence>